<dbReference type="EMBL" id="CP042430">
    <property type="protein sequence ID" value="QEC49741.1"/>
    <property type="molecule type" value="Genomic_DNA"/>
</dbReference>
<dbReference type="GO" id="GO:0042398">
    <property type="term" value="P:modified amino acid biosynthetic process"/>
    <property type="evidence" value="ECO:0007669"/>
    <property type="project" value="InterPro"/>
</dbReference>
<dbReference type="InterPro" id="IPR050141">
    <property type="entry name" value="GCL_type2/YbdK_subfam"/>
</dbReference>
<organism evidence="6 7">
    <name type="scientific">Baekduia soli</name>
    <dbReference type="NCBI Taxonomy" id="496014"/>
    <lineage>
        <taxon>Bacteria</taxon>
        <taxon>Bacillati</taxon>
        <taxon>Actinomycetota</taxon>
        <taxon>Thermoleophilia</taxon>
        <taxon>Solirubrobacterales</taxon>
        <taxon>Baekduiaceae</taxon>
        <taxon>Baekduia</taxon>
    </lineage>
</organism>
<comment type="similarity">
    <text evidence="5">Belongs to the glutamate--cysteine ligase type 2 family. YbdK subfamily.</text>
</comment>
<dbReference type="Gene3D" id="3.30.590.20">
    <property type="match status" value="1"/>
</dbReference>
<name>A0A5B8UAV0_9ACTN</name>
<dbReference type="GO" id="GO:0005524">
    <property type="term" value="F:ATP binding"/>
    <property type="evidence" value="ECO:0007669"/>
    <property type="project" value="UniProtKB-KW"/>
</dbReference>
<keyword evidence="7" id="KW-1185">Reference proteome</keyword>
<keyword evidence="2 5" id="KW-0547">Nucleotide-binding</keyword>
<dbReference type="KEGG" id="bsol:FSW04_20635"/>
<evidence type="ECO:0000256" key="4">
    <source>
        <dbReference type="ARBA" id="ARBA00048819"/>
    </source>
</evidence>
<evidence type="ECO:0000256" key="2">
    <source>
        <dbReference type="ARBA" id="ARBA00022741"/>
    </source>
</evidence>
<proteinExistence type="inferred from homology"/>
<gene>
    <name evidence="6" type="ORF">FSW04_20635</name>
</gene>
<evidence type="ECO:0000256" key="1">
    <source>
        <dbReference type="ARBA" id="ARBA00022598"/>
    </source>
</evidence>
<protein>
    <recommendedName>
        <fullName evidence="5">Putative glutamate--cysteine ligase 2</fullName>
        <ecNumber evidence="5">6.3.2.2</ecNumber>
    </recommendedName>
    <alternativeName>
        <fullName evidence="5">Gamma-glutamylcysteine synthetase 2</fullName>
        <shortName evidence="5">GCS 2</shortName>
        <shortName evidence="5">Gamma-GCS 2</shortName>
    </alternativeName>
</protein>
<dbReference type="EC" id="6.3.2.2" evidence="5"/>
<dbReference type="HAMAP" id="MF_01609">
    <property type="entry name" value="Glu_cys_ligase_2"/>
    <property type="match status" value="1"/>
</dbReference>
<comment type="catalytic activity">
    <reaction evidence="4 5">
        <text>L-cysteine + L-glutamate + ATP = gamma-L-glutamyl-L-cysteine + ADP + phosphate + H(+)</text>
        <dbReference type="Rhea" id="RHEA:13285"/>
        <dbReference type="ChEBI" id="CHEBI:15378"/>
        <dbReference type="ChEBI" id="CHEBI:29985"/>
        <dbReference type="ChEBI" id="CHEBI:30616"/>
        <dbReference type="ChEBI" id="CHEBI:35235"/>
        <dbReference type="ChEBI" id="CHEBI:43474"/>
        <dbReference type="ChEBI" id="CHEBI:58173"/>
        <dbReference type="ChEBI" id="CHEBI:456216"/>
        <dbReference type="EC" id="6.3.2.2"/>
    </reaction>
</comment>
<dbReference type="PANTHER" id="PTHR36510">
    <property type="entry name" value="GLUTAMATE--CYSTEINE LIGASE 2-RELATED"/>
    <property type="match status" value="1"/>
</dbReference>
<dbReference type="AlphaFoldDB" id="A0A5B8UAV0"/>
<evidence type="ECO:0000313" key="6">
    <source>
        <dbReference type="EMBL" id="QEC49741.1"/>
    </source>
</evidence>
<comment type="function">
    <text evidence="5">ATP-dependent carboxylate-amine ligase which exhibits weak glutamate--cysteine ligase activity.</text>
</comment>
<sequence length="372" mass="39263">MSTGVAARPRAAFDHAEPLTVGMEEEYMLLRPGTWDLLPRADAVLRRLQGDRRFQAEMPAAQLEAVTPPVQTVPAAAAALREARGALADAAGGIGVLASGGVHPFAAGEGALTRGPRYEAIASEYAWAARRQLAFGLHVHVAVAGADVALGVYNALREHLPALAALGAGAPFHEGADSGLASMRPKICDLLPRQGVPPVMPTWDALEAAWRWGAATGTFSATDGWWWELRLHPRYGTVEVRVPDAQATTADASALAAVVHALVATLADRAAAGTLPEPAESWRIAENRWSACRHGVRGRWSDVRTGEVRDTADVLGDLLDDLAPAAARLGCAAELQSARDLVLHPRDALIREVAAEGGARAVAAWLADRFLG</sequence>
<dbReference type="OrthoDB" id="9803842at2"/>
<accession>A0A5B8UAV0</accession>
<dbReference type="GO" id="GO:0004357">
    <property type="term" value="F:glutamate-cysteine ligase activity"/>
    <property type="evidence" value="ECO:0007669"/>
    <property type="project" value="UniProtKB-EC"/>
</dbReference>
<dbReference type="PANTHER" id="PTHR36510:SF1">
    <property type="entry name" value="GLUTAMATE--CYSTEINE LIGASE 2-RELATED"/>
    <property type="match status" value="1"/>
</dbReference>
<evidence type="ECO:0000256" key="3">
    <source>
        <dbReference type="ARBA" id="ARBA00022840"/>
    </source>
</evidence>
<keyword evidence="1 5" id="KW-0436">Ligase</keyword>
<dbReference type="RefSeq" id="WP_146922106.1">
    <property type="nucleotide sequence ID" value="NZ_CP042430.1"/>
</dbReference>
<evidence type="ECO:0000313" key="7">
    <source>
        <dbReference type="Proteomes" id="UP000321805"/>
    </source>
</evidence>
<dbReference type="InterPro" id="IPR011793">
    <property type="entry name" value="YbdK"/>
</dbReference>
<evidence type="ECO:0000256" key="5">
    <source>
        <dbReference type="HAMAP-Rule" id="MF_01609"/>
    </source>
</evidence>
<dbReference type="InterPro" id="IPR006336">
    <property type="entry name" value="GCS2"/>
</dbReference>
<dbReference type="NCBIfam" id="TIGR02050">
    <property type="entry name" value="gshA_cyan_rel"/>
    <property type="match status" value="1"/>
</dbReference>
<reference evidence="6 7" key="1">
    <citation type="journal article" date="2018" name="J. Microbiol.">
        <title>Baekduia soli gen. nov., sp. nov., a novel bacterium isolated from the soil of Baekdu Mountain and proposal of a novel family name, Baekduiaceae fam. nov.</title>
        <authorList>
            <person name="An D.S."/>
            <person name="Siddiqi M.Z."/>
            <person name="Kim K.H."/>
            <person name="Yu H.S."/>
            <person name="Im W.T."/>
        </authorList>
    </citation>
    <scope>NUCLEOTIDE SEQUENCE [LARGE SCALE GENOMIC DNA]</scope>
    <source>
        <strain evidence="6 7">BR7-21</strain>
    </source>
</reference>
<dbReference type="SUPFAM" id="SSF55931">
    <property type="entry name" value="Glutamine synthetase/guanido kinase"/>
    <property type="match status" value="1"/>
</dbReference>
<keyword evidence="3 5" id="KW-0067">ATP-binding</keyword>
<dbReference type="Pfam" id="PF04107">
    <property type="entry name" value="GCS2"/>
    <property type="match status" value="1"/>
</dbReference>
<dbReference type="Proteomes" id="UP000321805">
    <property type="component" value="Chromosome"/>
</dbReference>
<dbReference type="InterPro" id="IPR014746">
    <property type="entry name" value="Gln_synth/guanido_kin_cat_dom"/>
</dbReference>